<reference evidence="1" key="2">
    <citation type="journal article" date="2015" name="Fish Shellfish Immunol.">
        <title>Early steps in the European eel (Anguilla anguilla)-Vibrio vulnificus interaction in the gills: Role of the RtxA13 toxin.</title>
        <authorList>
            <person name="Callol A."/>
            <person name="Pajuelo D."/>
            <person name="Ebbesson L."/>
            <person name="Teles M."/>
            <person name="MacKenzie S."/>
            <person name="Amaro C."/>
        </authorList>
    </citation>
    <scope>NUCLEOTIDE SEQUENCE</scope>
</reference>
<name>A0A0E9XKL9_ANGAN</name>
<accession>A0A0E9XKL9</accession>
<proteinExistence type="predicted"/>
<protein>
    <submittedName>
        <fullName evidence="1">Uncharacterized protein</fullName>
    </submittedName>
</protein>
<organism evidence="1">
    <name type="scientific">Anguilla anguilla</name>
    <name type="common">European freshwater eel</name>
    <name type="synonym">Muraena anguilla</name>
    <dbReference type="NCBI Taxonomy" id="7936"/>
    <lineage>
        <taxon>Eukaryota</taxon>
        <taxon>Metazoa</taxon>
        <taxon>Chordata</taxon>
        <taxon>Craniata</taxon>
        <taxon>Vertebrata</taxon>
        <taxon>Euteleostomi</taxon>
        <taxon>Actinopterygii</taxon>
        <taxon>Neopterygii</taxon>
        <taxon>Teleostei</taxon>
        <taxon>Anguilliformes</taxon>
        <taxon>Anguillidae</taxon>
        <taxon>Anguilla</taxon>
    </lineage>
</organism>
<sequence length="46" mass="5411">MKNECIFVSCTVTECKCIQLHYCFIILCTTYTFSCKQLHCMSHDIK</sequence>
<reference evidence="1" key="1">
    <citation type="submission" date="2014-11" db="EMBL/GenBank/DDBJ databases">
        <authorList>
            <person name="Amaro Gonzalez C."/>
        </authorList>
    </citation>
    <scope>NUCLEOTIDE SEQUENCE</scope>
</reference>
<evidence type="ECO:0000313" key="1">
    <source>
        <dbReference type="EMBL" id="JAI02371.1"/>
    </source>
</evidence>
<dbReference type="EMBL" id="GBXM01006207">
    <property type="protein sequence ID" value="JAI02371.1"/>
    <property type="molecule type" value="Transcribed_RNA"/>
</dbReference>
<dbReference type="AlphaFoldDB" id="A0A0E9XKL9"/>